<dbReference type="AlphaFoldDB" id="A0A2C5WT51"/>
<feature type="transmembrane region" description="Helical" evidence="6">
    <location>
        <begin position="770"/>
        <end position="788"/>
    </location>
</feature>
<feature type="transmembrane region" description="Helical" evidence="6">
    <location>
        <begin position="699"/>
        <end position="716"/>
    </location>
</feature>
<evidence type="ECO:0000313" key="9">
    <source>
        <dbReference type="Proteomes" id="UP000222788"/>
    </source>
</evidence>
<dbReference type="InterPro" id="IPR049453">
    <property type="entry name" value="Memb_transporter_dom"/>
</dbReference>
<dbReference type="OrthoDB" id="68611at2759"/>
<reference evidence="8 9" key="1">
    <citation type="journal article" date="2013" name="Fungal Biol.">
        <title>Analysis of microsatellite markers in the genome of the plant pathogen Ceratocystis fimbriata.</title>
        <authorList>
            <person name="Simpson M.C."/>
            <person name="Wilken P.M."/>
            <person name="Coetzee M.P."/>
            <person name="Wingfield M.J."/>
            <person name="Wingfield B.D."/>
        </authorList>
    </citation>
    <scope>NUCLEOTIDE SEQUENCE [LARGE SCALE GENOMIC DNA]</scope>
    <source>
        <strain evidence="8 9">CBS 114723</strain>
    </source>
</reference>
<feature type="transmembrane region" description="Helical" evidence="6">
    <location>
        <begin position="812"/>
        <end position="834"/>
    </location>
</feature>
<protein>
    <recommendedName>
        <fullName evidence="7">Integral membrane bound transporter domain-containing protein</fullName>
    </recommendedName>
</protein>
<comment type="caution">
    <text evidence="8">The sequence shown here is derived from an EMBL/GenBank/DDBJ whole genome shotgun (WGS) entry which is preliminary data.</text>
</comment>
<feature type="transmembrane region" description="Helical" evidence="6">
    <location>
        <begin position="251"/>
        <end position="269"/>
    </location>
</feature>
<evidence type="ECO:0000256" key="5">
    <source>
        <dbReference type="SAM" id="MobiDB-lite"/>
    </source>
</evidence>
<evidence type="ECO:0000256" key="1">
    <source>
        <dbReference type="ARBA" id="ARBA00004141"/>
    </source>
</evidence>
<evidence type="ECO:0000256" key="2">
    <source>
        <dbReference type="ARBA" id="ARBA00022692"/>
    </source>
</evidence>
<keyword evidence="9" id="KW-1185">Reference proteome</keyword>
<feature type="transmembrane region" description="Helical" evidence="6">
    <location>
        <begin position="184"/>
        <end position="207"/>
    </location>
</feature>
<evidence type="ECO:0000256" key="3">
    <source>
        <dbReference type="ARBA" id="ARBA00022989"/>
    </source>
</evidence>
<comment type="subcellular location">
    <subcellularLocation>
        <location evidence="1">Membrane</location>
        <topology evidence="1">Multi-pass membrane protein</topology>
    </subcellularLocation>
</comment>
<feature type="compositionally biased region" description="Low complexity" evidence="5">
    <location>
        <begin position="1"/>
        <end position="23"/>
    </location>
</feature>
<feature type="transmembrane region" description="Helical" evidence="6">
    <location>
        <begin position="668"/>
        <end position="687"/>
    </location>
</feature>
<sequence>MPSLSSATSPSVSSGGRWPSSRRGALRDGTFIDPRTGERLRRHFSLNDNGAISSSSDSSPERFHSFETAETLREHVDTAFHNAKQSLMFARDWACSSEGRSVLCCSLAYVLGSLATYWAPLSSTLGKRDGKHVVATITVYFHPARTIGSMVEAIIIAILAIAYAALIGTLAMCVSVVLAGQMDLVWLSHFINVTVFIGGALGFVGWVKQKMNQPLVNVASTLASITIISIVTKEDAIQGGDFDFVKVEQTLKILVMGICFSAGVSLLVWRRSARKELREAMCTTSIFLGDMIAAVTRGFISGSEEELRAEGYGDLISRYNAHNSKMIKAARESKFEHYILGQEKEYQLEKNVIKSMERLAQSIGGLRSASNTQYSLLSEPVSNFPSPVLVRRGFMSPVMSFSPASVPHNLGPIEENLELGSKSRRASEELDRDPLSQQPGFRTPSEIFEMFISMLGPSMKSLAFTLSEILKEPPFRDTPTLHDVNLQESFKNSLRDALALYNNARGQALRELYLSIQMAGKRSEKIQADIEEVAASCGHFSFSLQAVADEIGAYLDTVDDIKFHNQQGSRSWSWLMFWRYLPSFKSQRIQLDDDETAAFLNQDFNSSTAREVNPIRRSAMPRGIPESMQRNRDLYSWDAAPDASQYMRKISAWVLAVLRKLGREDIRFGLKIGIGASLWGMLAFLPSTRPTYNHWRGEWGLLSYMIVVAMTVGASNATSFSRFLGTVIGASLACLGWVISQGNGLVLIVFGWLVSVYNFYLLLVVKNGPLGRITLLAWNVIVLYAYSLSQDDDDNGDDDVDDGMNPLIFEIAYHRALSVSLGILWGMIVCRLIWPASGRRKFKEGMAVLYLQLGLIWKRGPLGHLLHEDKPVSYIKSGEQDALQRYVFKLETLRTAAINEFELRGPFPSKPYSRMLLATDRIIDAFYAMSQITQKRNLLSPGEKAILEDTIKERAIMCDRICHVFHVIASSIMLEYPIADATPDIEGLKDRLLSKIHGFRKTQIAKGAHGAGVGFVAEEKDYALIYAYILITSQVAAELKAVRREVDELFGVLSQDALLLT</sequence>
<feature type="domain" description="Integral membrane bound transporter" evidence="7">
    <location>
        <begin position="692"/>
        <end position="829"/>
    </location>
</feature>
<name>A0A2C5WT51_9PEZI</name>
<accession>A0A2C5WT51</accession>
<dbReference type="InterPro" id="IPR052430">
    <property type="entry name" value="IVT-Associated"/>
</dbReference>
<organism evidence="8 9">
    <name type="scientific">Ceratocystis fimbriata CBS 114723</name>
    <dbReference type="NCBI Taxonomy" id="1035309"/>
    <lineage>
        <taxon>Eukaryota</taxon>
        <taxon>Fungi</taxon>
        <taxon>Dikarya</taxon>
        <taxon>Ascomycota</taxon>
        <taxon>Pezizomycotina</taxon>
        <taxon>Sordariomycetes</taxon>
        <taxon>Hypocreomycetidae</taxon>
        <taxon>Microascales</taxon>
        <taxon>Ceratocystidaceae</taxon>
        <taxon>Ceratocystis</taxon>
    </lineage>
</organism>
<feature type="transmembrane region" description="Helical" evidence="6">
    <location>
        <begin position="214"/>
        <end position="231"/>
    </location>
</feature>
<proteinExistence type="predicted"/>
<feature type="transmembrane region" description="Helical" evidence="6">
    <location>
        <begin position="723"/>
        <end position="739"/>
    </location>
</feature>
<dbReference type="EMBL" id="APWK03000112">
    <property type="protein sequence ID" value="PHH50828.1"/>
    <property type="molecule type" value="Genomic_DNA"/>
</dbReference>
<keyword evidence="2 6" id="KW-0812">Transmembrane</keyword>
<evidence type="ECO:0000259" key="7">
    <source>
        <dbReference type="Pfam" id="PF13515"/>
    </source>
</evidence>
<feature type="region of interest" description="Disordered" evidence="5">
    <location>
        <begin position="1"/>
        <end position="32"/>
    </location>
</feature>
<dbReference type="Proteomes" id="UP000222788">
    <property type="component" value="Unassembled WGS sequence"/>
</dbReference>
<evidence type="ECO:0000313" key="8">
    <source>
        <dbReference type="EMBL" id="PHH50828.1"/>
    </source>
</evidence>
<dbReference type="PANTHER" id="PTHR47804:SF1">
    <property type="entry name" value="DUF2421 DOMAIN-CONTAINING PROTEIN"/>
    <property type="match status" value="1"/>
</dbReference>
<evidence type="ECO:0000256" key="4">
    <source>
        <dbReference type="ARBA" id="ARBA00023136"/>
    </source>
</evidence>
<dbReference type="Pfam" id="PF13515">
    <property type="entry name" value="FUSC_2"/>
    <property type="match status" value="1"/>
</dbReference>
<keyword evidence="3 6" id="KW-1133">Transmembrane helix</keyword>
<dbReference type="GO" id="GO:0016020">
    <property type="term" value="C:membrane"/>
    <property type="evidence" value="ECO:0007669"/>
    <property type="project" value="UniProtKB-SubCell"/>
</dbReference>
<feature type="transmembrane region" description="Helical" evidence="6">
    <location>
        <begin position="153"/>
        <end position="178"/>
    </location>
</feature>
<reference evidence="8 9" key="2">
    <citation type="journal article" date="2013" name="IMA Fungus">
        <title>IMA Genome-F 1: Ceratocystis fimbriata: Draft nuclear genome sequence for the plant pathogen, Ceratocystis fimbriata.</title>
        <authorList>
            <person name="Wilken P.M."/>
            <person name="Steenkamp E.T."/>
            <person name="Wingfield M.J."/>
            <person name="de Beer Z.W."/>
            <person name="Wingfield B.D."/>
        </authorList>
    </citation>
    <scope>NUCLEOTIDE SEQUENCE [LARGE SCALE GENOMIC DNA]</scope>
    <source>
        <strain evidence="8 9">CBS 114723</strain>
    </source>
</reference>
<evidence type="ECO:0000256" key="6">
    <source>
        <dbReference type="SAM" id="Phobius"/>
    </source>
</evidence>
<dbReference type="PANTHER" id="PTHR47804">
    <property type="entry name" value="60S RIBOSOMAL PROTEIN L19"/>
    <property type="match status" value="1"/>
</dbReference>
<keyword evidence="4 6" id="KW-0472">Membrane</keyword>
<feature type="transmembrane region" description="Helical" evidence="6">
    <location>
        <begin position="745"/>
        <end position="763"/>
    </location>
</feature>
<dbReference type="STRING" id="1035309.A0A2C5WT51"/>
<gene>
    <name evidence="8" type="ORF">CFIMG_005010RA</name>
</gene>